<dbReference type="EMBL" id="MU826353">
    <property type="protein sequence ID" value="KAJ7380374.1"/>
    <property type="molecule type" value="Genomic_DNA"/>
</dbReference>
<name>A0A9W9ZG27_9CNID</name>
<keyword evidence="2" id="KW-1185">Reference proteome</keyword>
<organism evidence="1 2">
    <name type="scientific">Desmophyllum pertusum</name>
    <dbReference type="NCBI Taxonomy" id="174260"/>
    <lineage>
        <taxon>Eukaryota</taxon>
        <taxon>Metazoa</taxon>
        <taxon>Cnidaria</taxon>
        <taxon>Anthozoa</taxon>
        <taxon>Hexacorallia</taxon>
        <taxon>Scleractinia</taxon>
        <taxon>Caryophylliina</taxon>
        <taxon>Caryophylliidae</taxon>
        <taxon>Desmophyllum</taxon>
    </lineage>
</organism>
<dbReference type="Proteomes" id="UP001163046">
    <property type="component" value="Unassembled WGS sequence"/>
</dbReference>
<evidence type="ECO:0000313" key="2">
    <source>
        <dbReference type="Proteomes" id="UP001163046"/>
    </source>
</evidence>
<comment type="caution">
    <text evidence="1">The sequence shown here is derived from an EMBL/GenBank/DDBJ whole genome shotgun (WGS) entry which is preliminary data.</text>
</comment>
<accession>A0A9W9ZG27</accession>
<sequence>MYDLFLFGDVFRRLEDEGKTAADNSADYLSVVSMYGGAVNESFTLSENQGSNVSVFIPACFQHIYFCTSNLWDENGVFPPSAEIARGTGKFSHKIQSGTWESTKILKGGNRHQH</sequence>
<gene>
    <name evidence="1" type="ORF">OS493_008826</name>
</gene>
<evidence type="ECO:0000313" key="1">
    <source>
        <dbReference type="EMBL" id="KAJ7380374.1"/>
    </source>
</evidence>
<proteinExistence type="predicted"/>
<dbReference type="AlphaFoldDB" id="A0A9W9ZG27"/>
<reference evidence="1" key="1">
    <citation type="submission" date="2023-01" db="EMBL/GenBank/DDBJ databases">
        <title>Genome assembly of the deep-sea coral Lophelia pertusa.</title>
        <authorList>
            <person name="Herrera S."/>
            <person name="Cordes E."/>
        </authorList>
    </citation>
    <scope>NUCLEOTIDE SEQUENCE</scope>
    <source>
        <strain evidence="1">USNM1676648</strain>
        <tissue evidence="1">Polyp</tissue>
    </source>
</reference>
<protein>
    <submittedName>
        <fullName evidence="1">Uncharacterized protein</fullName>
    </submittedName>
</protein>